<gene>
    <name evidence="11" type="ORF">METZ01_LOCUS410385</name>
</gene>
<evidence type="ECO:0000256" key="7">
    <source>
        <dbReference type="ARBA" id="ARBA00022932"/>
    </source>
</evidence>
<evidence type="ECO:0000256" key="4">
    <source>
        <dbReference type="ARBA" id="ARBA00022679"/>
    </source>
</evidence>
<dbReference type="PANTHER" id="PTHR30478:SF0">
    <property type="entry name" value="BETA SLIDING CLAMP"/>
    <property type="match status" value="1"/>
</dbReference>
<dbReference type="GO" id="GO:0009360">
    <property type="term" value="C:DNA polymerase III complex"/>
    <property type="evidence" value="ECO:0007669"/>
    <property type="project" value="InterPro"/>
</dbReference>
<reference evidence="11" key="1">
    <citation type="submission" date="2018-05" db="EMBL/GenBank/DDBJ databases">
        <authorList>
            <person name="Lanie J.A."/>
            <person name="Ng W.-L."/>
            <person name="Kazmierczak K.M."/>
            <person name="Andrzejewski T.M."/>
            <person name="Davidsen T.M."/>
            <person name="Wayne K.J."/>
            <person name="Tettelin H."/>
            <person name="Glass J.I."/>
            <person name="Rusch D."/>
            <person name="Podicherti R."/>
            <person name="Tsui H.-C.T."/>
            <person name="Winkler M.E."/>
        </authorList>
    </citation>
    <scope>NUCLEOTIDE SEQUENCE</scope>
</reference>
<keyword evidence="3" id="KW-0963">Cytoplasm</keyword>
<dbReference type="EMBL" id="UINC01159446">
    <property type="protein sequence ID" value="SVD57531.1"/>
    <property type="molecule type" value="Genomic_DNA"/>
</dbReference>
<dbReference type="Gene3D" id="3.70.10.10">
    <property type="match status" value="1"/>
</dbReference>
<dbReference type="GO" id="GO:0005737">
    <property type="term" value="C:cytoplasm"/>
    <property type="evidence" value="ECO:0007669"/>
    <property type="project" value="UniProtKB-SubCell"/>
</dbReference>
<dbReference type="PANTHER" id="PTHR30478">
    <property type="entry name" value="DNA POLYMERASE III SUBUNIT BETA"/>
    <property type="match status" value="1"/>
</dbReference>
<comment type="similarity">
    <text evidence="2">Belongs to the beta sliding clamp family.</text>
</comment>
<evidence type="ECO:0000259" key="9">
    <source>
        <dbReference type="Pfam" id="PF02767"/>
    </source>
</evidence>
<dbReference type="GO" id="GO:0006271">
    <property type="term" value="P:DNA strand elongation involved in DNA replication"/>
    <property type="evidence" value="ECO:0007669"/>
    <property type="project" value="TreeGrafter"/>
</dbReference>
<evidence type="ECO:0000313" key="11">
    <source>
        <dbReference type="EMBL" id="SVD57531.1"/>
    </source>
</evidence>
<dbReference type="AlphaFoldDB" id="A0A382WHH0"/>
<keyword evidence="4" id="KW-0808">Transferase</keyword>
<keyword evidence="6" id="KW-0235">DNA replication</keyword>
<evidence type="ECO:0000256" key="2">
    <source>
        <dbReference type="ARBA" id="ARBA00010752"/>
    </source>
</evidence>
<dbReference type="InterPro" id="IPR001001">
    <property type="entry name" value="DNA_polIII_beta"/>
</dbReference>
<evidence type="ECO:0008006" key="12">
    <source>
        <dbReference type="Google" id="ProtNLM"/>
    </source>
</evidence>
<proteinExistence type="inferred from homology"/>
<dbReference type="Pfam" id="PF02768">
    <property type="entry name" value="DNA_pol3_beta_3"/>
    <property type="match status" value="1"/>
</dbReference>
<dbReference type="CDD" id="cd00140">
    <property type="entry name" value="beta_clamp"/>
    <property type="match status" value="1"/>
</dbReference>
<dbReference type="GO" id="GO:0003677">
    <property type="term" value="F:DNA binding"/>
    <property type="evidence" value="ECO:0007669"/>
    <property type="project" value="UniProtKB-KW"/>
</dbReference>
<feature type="domain" description="DNA polymerase III beta sliding clamp central" evidence="9">
    <location>
        <begin position="13"/>
        <end position="128"/>
    </location>
</feature>
<protein>
    <recommendedName>
        <fullName evidence="12">DNA polymerase III beta sliding clamp central domain-containing protein</fullName>
    </recommendedName>
</protein>
<dbReference type="GO" id="GO:0003887">
    <property type="term" value="F:DNA-directed DNA polymerase activity"/>
    <property type="evidence" value="ECO:0007669"/>
    <property type="project" value="UniProtKB-KW"/>
</dbReference>
<dbReference type="Pfam" id="PF02767">
    <property type="entry name" value="DNA_pol3_beta_2"/>
    <property type="match status" value="1"/>
</dbReference>
<feature type="non-terminal residue" evidence="11">
    <location>
        <position position="1"/>
    </location>
</feature>
<dbReference type="GO" id="GO:0008408">
    <property type="term" value="F:3'-5' exonuclease activity"/>
    <property type="evidence" value="ECO:0007669"/>
    <property type="project" value="InterPro"/>
</dbReference>
<accession>A0A382WHH0</accession>
<evidence type="ECO:0000256" key="1">
    <source>
        <dbReference type="ARBA" id="ARBA00004496"/>
    </source>
</evidence>
<dbReference type="SMART" id="SM00480">
    <property type="entry name" value="POL3Bc"/>
    <property type="match status" value="1"/>
</dbReference>
<evidence type="ECO:0000256" key="5">
    <source>
        <dbReference type="ARBA" id="ARBA00022695"/>
    </source>
</evidence>
<keyword evidence="8" id="KW-0238">DNA-binding</keyword>
<dbReference type="InterPro" id="IPR022635">
    <property type="entry name" value="DNA_polIII_beta_C"/>
</dbReference>
<evidence type="ECO:0000256" key="3">
    <source>
        <dbReference type="ARBA" id="ARBA00022490"/>
    </source>
</evidence>
<sequence length="261" mass="28351">PEATEDPPISVSAVSLKKSLRRVALVAATDDSRPVLMGVKVEIAENNITLAAADGFRLAVDKVETFDSPDVKSSAIVPGKTMLEVERLIDESSKENIQIAITDSSNQILFIMDNVQVVSQLIQGQFPDYEKLIPNSSTTQTYVDRKKFLESVRAASIFARDGSGIIKLVIDNGSKKISVLSNAEEIGDLENDIDADIHGEESKVAFNSRFLQDVVSALDADIIRLDTSSPSSPGVFTEKSDGDSGGSTTYRHVIMPMFVQW</sequence>
<dbReference type="InterPro" id="IPR022637">
    <property type="entry name" value="DNA_polIII_beta_cen"/>
</dbReference>
<evidence type="ECO:0000256" key="8">
    <source>
        <dbReference type="ARBA" id="ARBA00023125"/>
    </source>
</evidence>
<keyword evidence="7" id="KW-0239">DNA-directed DNA polymerase</keyword>
<dbReference type="Gene3D" id="3.10.150.10">
    <property type="entry name" value="DNA Polymerase III, subunit A, domain 2"/>
    <property type="match status" value="1"/>
</dbReference>
<comment type="subcellular location">
    <subcellularLocation>
        <location evidence="1">Cytoplasm</location>
    </subcellularLocation>
</comment>
<keyword evidence="5" id="KW-0548">Nucleotidyltransferase</keyword>
<name>A0A382WHH0_9ZZZZ</name>
<organism evidence="11">
    <name type="scientific">marine metagenome</name>
    <dbReference type="NCBI Taxonomy" id="408172"/>
    <lineage>
        <taxon>unclassified sequences</taxon>
        <taxon>metagenomes</taxon>
        <taxon>ecological metagenomes</taxon>
    </lineage>
</organism>
<evidence type="ECO:0000259" key="10">
    <source>
        <dbReference type="Pfam" id="PF02768"/>
    </source>
</evidence>
<dbReference type="NCBIfam" id="TIGR00663">
    <property type="entry name" value="dnan"/>
    <property type="match status" value="1"/>
</dbReference>
<dbReference type="SUPFAM" id="SSF55979">
    <property type="entry name" value="DNA clamp"/>
    <property type="match status" value="2"/>
</dbReference>
<feature type="domain" description="DNA polymerase III beta sliding clamp C-terminal" evidence="10">
    <location>
        <begin position="131"/>
        <end position="257"/>
    </location>
</feature>
<evidence type="ECO:0000256" key="6">
    <source>
        <dbReference type="ARBA" id="ARBA00022705"/>
    </source>
</evidence>
<dbReference type="InterPro" id="IPR046938">
    <property type="entry name" value="DNA_clamp_sf"/>
</dbReference>